<feature type="region of interest" description="Disordered" evidence="2">
    <location>
        <begin position="342"/>
        <end position="391"/>
    </location>
</feature>
<accession>A0ABN9U2T0</accession>
<reference evidence="3" key="1">
    <citation type="submission" date="2023-10" db="EMBL/GenBank/DDBJ databases">
        <authorList>
            <person name="Chen Y."/>
            <person name="Shah S."/>
            <person name="Dougan E. K."/>
            <person name="Thang M."/>
            <person name="Chan C."/>
        </authorList>
    </citation>
    <scope>NUCLEOTIDE SEQUENCE [LARGE SCALE GENOMIC DNA]</scope>
</reference>
<proteinExistence type="predicted"/>
<sequence length="391" mass="42371">MPADEPSVEQQPPHRAQDDEEQSGTKEGPASDEQPEAAEAADDEGEGGLEVCELCGVKVYEHEDTTALHGHPVHCRCVNLKKRMQKIRTGSDGFDDWGPQAVEDRKAFMAQNAHLYGDELQKTMEETMEQSRTQCHTATFEEKGKYHLVKGAEKLPRFKGDPVAFSKLMENSSKLTCRATGQEFVFVPECEFSQKKEEVNERAAKRTITQGATVRRRPAARSGHDGAGGAKGKAPPAGLVKKIDWALAKHNQSAYHLEQAIAWGSDERCKEHVPPGIIAKAKDLRKRQDEALAALEQEKEKDVGEIDKTNAENSKDIMKKLMAEESEITYSAFVVARGGPRPEDAAAAAAEPAGEPAESGTGALAATSMQRARGRGASGKGKADKGTARGA</sequence>
<feature type="region of interest" description="Disordered" evidence="2">
    <location>
        <begin position="203"/>
        <end position="235"/>
    </location>
</feature>
<protein>
    <submittedName>
        <fullName evidence="3">Uncharacterized protein</fullName>
    </submittedName>
</protein>
<feature type="compositionally biased region" description="Basic and acidic residues" evidence="2">
    <location>
        <begin position="381"/>
        <end position="391"/>
    </location>
</feature>
<comment type="caution">
    <text evidence="3">The sequence shown here is derived from an EMBL/GenBank/DDBJ whole genome shotgun (WGS) entry which is preliminary data.</text>
</comment>
<feature type="region of interest" description="Disordered" evidence="2">
    <location>
        <begin position="1"/>
        <end position="46"/>
    </location>
</feature>
<dbReference type="EMBL" id="CAUYUJ010015276">
    <property type="protein sequence ID" value="CAK0851852.1"/>
    <property type="molecule type" value="Genomic_DNA"/>
</dbReference>
<feature type="compositionally biased region" description="Acidic residues" evidence="2">
    <location>
        <begin position="33"/>
        <end position="46"/>
    </location>
</feature>
<keyword evidence="4" id="KW-1185">Reference proteome</keyword>
<evidence type="ECO:0000313" key="3">
    <source>
        <dbReference type="EMBL" id="CAK0851852.1"/>
    </source>
</evidence>
<feature type="compositionally biased region" description="Low complexity" evidence="2">
    <location>
        <begin position="345"/>
        <end position="363"/>
    </location>
</feature>
<evidence type="ECO:0000313" key="4">
    <source>
        <dbReference type="Proteomes" id="UP001189429"/>
    </source>
</evidence>
<organism evidence="3 4">
    <name type="scientific">Prorocentrum cordatum</name>
    <dbReference type="NCBI Taxonomy" id="2364126"/>
    <lineage>
        <taxon>Eukaryota</taxon>
        <taxon>Sar</taxon>
        <taxon>Alveolata</taxon>
        <taxon>Dinophyceae</taxon>
        <taxon>Prorocentrales</taxon>
        <taxon>Prorocentraceae</taxon>
        <taxon>Prorocentrum</taxon>
    </lineage>
</organism>
<name>A0ABN9U2T0_9DINO</name>
<evidence type="ECO:0000256" key="2">
    <source>
        <dbReference type="SAM" id="MobiDB-lite"/>
    </source>
</evidence>
<gene>
    <name evidence="3" type="ORF">PCOR1329_LOCUS43880</name>
</gene>
<evidence type="ECO:0000256" key="1">
    <source>
        <dbReference type="SAM" id="Coils"/>
    </source>
</evidence>
<dbReference type="Proteomes" id="UP001189429">
    <property type="component" value="Unassembled WGS sequence"/>
</dbReference>
<feature type="coiled-coil region" evidence="1">
    <location>
        <begin position="278"/>
        <end position="312"/>
    </location>
</feature>
<keyword evidence="1" id="KW-0175">Coiled coil</keyword>